<organism evidence="1 2">
    <name type="scientific">Trichonephila clavipes</name>
    <name type="common">Golden silk orbweaver</name>
    <name type="synonym">Nephila clavipes</name>
    <dbReference type="NCBI Taxonomy" id="2585209"/>
    <lineage>
        <taxon>Eukaryota</taxon>
        <taxon>Metazoa</taxon>
        <taxon>Ecdysozoa</taxon>
        <taxon>Arthropoda</taxon>
        <taxon>Chelicerata</taxon>
        <taxon>Arachnida</taxon>
        <taxon>Araneae</taxon>
        <taxon>Araneomorphae</taxon>
        <taxon>Entelegynae</taxon>
        <taxon>Araneoidea</taxon>
        <taxon>Nephilidae</taxon>
        <taxon>Trichonephila</taxon>
    </lineage>
</organism>
<gene>
    <name evidence="1" type="ORF">TNCV_4200051</name>
</gene>
<dbReference type="Proteomes" id="UP000887159">
    <property type="component" value="Unassembled WGS sequence"/>
</dbReference>
<keyword evidence="2" id="KW-1185">Reference proteome</keyword>
<dbReference type="EMBL" id="BMAU01021400">
    <property type="protein sequence ID" value="GFY31694.1"/>
    <property type="molecule type" value="Genomic_DNA"/>
</dbReference>
<protein>
    <submittedName>
        <fullName evidence="1">Uncharacterized protein</fullName>
    </submittedName>
</protein>
<reference evidence="1" key="1">
    <citation type="submission" date="2020-08" db="EMBL/GenBank/DDBJ databases">
        <title>Multicomponent nature underlies the extraordinary mechanical properties of spider dragline silk.</title>
        <authorList>
            <person name="Kono N."/>
            <person name="Nakamura H."/>
            <person name="Mori M."/>
            <person name="Yoshida Y."/>
            <person name="Ohtoshi R."/>
            <person name="Malay A.D."/>
            <person name="Moran D.A.P."/>
            <person name="Tomita M."/>
            <person name="Numata K."/>
            <person name="Arakawa K."/>
        </authorList>
    </citation>
    <scope>NUCLEOTIDE SEQUENCE</scope>
</reference>
<accession>A0A8X6WC45</accession>
<sequence>MKVIQVPFECYEDTLLHQKVAKTVYFGVNASSRSMFHVQKSLTRKIKTEEKVCSLCLSKINIEKGRQRSKECLEIQVTKTKSILWPYSKASEALQFVFQFLKLIDEEETHEVRFSCSYGKSWGRIFSIRKKR</sequence>
<comment type="caution">
    <text evidence="1">The sequence shown here is derived from an EMBL/GenBank/DDBJ whole genome shotgun (WGS) entry which is preliminary data.</text>
</comment>
<dbReference type="AlphaFoldDB" id="A0A8X6WC45"/>
<proteinExistence type="predicted"/>
<evidence type="ECO:0000313" key="1">
    <source>
        <dbReference type="EMBL" id="GFY31694.1"/>
    </source>
</evidence>
<name>A0A8X6WC45_TRICX</name>
<evidence type="ECO:0000313" key="2">
    <source>
        <dbReference type="Proteomes" id="UP000887159"/>
    </source>
</evidence>